<dbReference type="Pfam" id="PF00012">
    <property type="entry name" value="HSP70"/>
    <property type="match status" value="1"/>
</dbReference>
<evidence type="ECO:0000313" key="8">
    <source>
        <dbReference type="Proteomes" id="UP000193920"/>
    </source>
</evidence>
<keyword evidence="6" id="KW-0175">Coiled coil</keyword>
<dbReference type="PRINTS" id="PR00301">
    <property type="entry name" value="HEATSHOCK70"/>
</dbReference>
<comment type="caution">
    <text evidence="7">The sequence shown here is derived from an EMBL/GenBank/DDBJ whole genome shotgun (WGS) entry which is preliminary data.</text>
</comment>
<proteinExistence type="inferred from homology"/>
<dbReference type="SUPFAM" id="SSF53067">
    <property type="entry name" value="Actin-like ATPase domain"/>
    <property type="match status" value="2"/>
</dbReference>
<dbReference type="InterPro" id="IPR029047">
    <property type="entry name" value="HSP70_peptide-bd_sf"/>
</dbReference>
<keyword evidence="2 5" id="KW-0547">Nucleotide-binding</keyword>
<comment type="similarity">
    <text evidence="1 5">Belongs to the heat shock protein 70 family.</text>
</comment>
<dbReference type="FunFam" id="3.30.30.30:FF:000001">
    <property type="entry name" value="heat shock 70 kDa protein-like"/>
    <property type="match status" value="1"/>
</dbReference>
<evidence type="ECO:0000256" key="6">
    <source>
        <dbReference type="SAM" id="Coils"/>
    </source>
</evidence>
<organism evidence="7 8">
    <name type="scientific">Neocallimastix californiae</name>
    <dbReference type="NCBI Taxonomy" id="1754190"/>
    <lineage>
        <taxon>Eukaryota</taxon>
        <taxon>Fungi</taxon>
        <taxon>Fungi incertae sedis</taxon>
        <taxon>Chytridiomycota</taxon>
        <taxon>Chytridiomycota incertae sedis</taxon>
        <taxon>Neocallimastigomycetes</taxon>
        <taxon>Neocallimastigales</taxon>
        <taxon>Neocallimastigaceae</taxon>
        <taxon>Neocallimastix</taxon>
    </lineage>
</organism>
<dbReference type="PANTHER" id="PTHR19375">
    <property type="entry name" value="HEAT SHOCK PROTEIN 70KDA"/>
    <property type="match status" value="1"/>
</dbReference>
<dbReference type="PROSITE" id="PS00329">
    <property type="entry name" value="HSP70_2"/>
    <property type="match status" value="1"/>
</dbReference>
<dbReference type="EMBL" id="MCOG01000078">
    <property type="protein sequence ID" value="ORY55409.1"/>
    <property type="molecule type" value="Genomic_DNA"/>
</dbReference>
<keyword evidence="8" id="KW-1185">Reference proteome</keyword>
<sequence length="628" mass="71348">MEKCYSLGIDLGTTNTCFGVWESDNVEILVNDYKNRTTPSVVSVYTHISKNKSESESESEIVVGEEAVENINVDPENTVDNVKRMMGRLFNDKEIQSDMKHWLFKVVEKENKRPYIRLKFRNKIKYYSPEEISSLILLKVKEIAEDYLGHKVTGAVITVPAYFNDAQRRATKIAGEMAGFKVQRIVNEPTAAAIAYGFKKVKSKGKTNILVVDIGGGTLDVSLLTINNGRYQVRATAGETHLGGEDFDNRLVNYFVKDFKENYNIDITADARVMRRLKLSCENAKRKLSSSLSATLFLYSFYDNIDYCPGISRSTFEELNKDLFEKVLEPINTVIEDSGISKSNIQEIILVGGSSRIPKIQELISKFFDGKKLSRNINPDEAVATGAAILSASLSGVDSDKLRYLKLFDVTPISIGFRTSGGVMRKVIKRNTRIPTTETEYYTTKLDYQTKIKIQVYEGENHFIRDNNLLGKFWLTNIPPAPHGVPKIQQTISIDENGILNVSALDTSTGNSNEITIVSNDNSLSSEEIEQIIRNVEKYEEEKRKEKARIKAKNNFERSAFELRSSLNTSSIRSKIESNEYDSLLNYINSIIKWSKNYPNAKQEEYEKKILLLDNIKNKINRKIRNYK</sequence>
<feature type="coiled-coil region" evidence="6">
    <location>
        <begin position="522"/>
        <end position="556"/>
    </location>
</feature>
<accession>A0A1Y2D820</accession>
<dbReference type="FunFam" id="3.90.640.10:FF:000010">
    <property type="entry name" value="heat shock 70 kDa protein 14"/>
    <property type="match status" value="1"/>
</dbReference>
<dbReference type="InterPro" id="IPR029048">
    <property type="entry name" value="HSP70_C_sf"/>
</dbReference>
<keyword evidence="4" id="KW-0143">Chaperone</keyword>
<keyword evidence="3 5" id="KW-0067">ATP-binding</keyword>
<evidence type="ECO:0000256" key="5">
    <source>
        <dbReference type="RuleBase" id="RU003322"/>
    </source>
</evidence>
<evidence type="ECO:0000313" key="7">
    <source>
        <dbReference type="EMBL" id="ORY55409.1"/>
    </source>
</evidence>
<dbReference type="OrthoDB" id="2401965at2759"/>
<protein>
    <submittedName>
        <fullName evidence="7">Hsp71-like protein</fullName>
    </submittedName>
</protein>
<name>A0A1Y2D820_9FUNG</name>
<evidence type="ECO:0000256" key="4">
    <source>
        <dbReference type="ARBA" id="ARBA00023186"/>
    </source>
</evidence>
<reference evidence="7 8" key="1">
    <citation type="submission" date="2016-08" db="EMBL/GenBank/DDBJ databases">
        <title>A Parts List for Fungal Cellulosomes Revealed by Comparative Genomics.</title>
        <authorList>
            <consortium name="DOE Joint Genome Institute"/>
            <person name="Haitjema C.H."/>
            <person name="Gilmore S.P."/>
            <person name="Henske J.K."/>
            <person name="Solomon K.V."/>
            <person name="De Groot R."/>
            <person name="Kuo A."/>
            <person name="Mondo S.J."/>
            <person name="Salamov A.A."/>
            <person name="Labutti K."/>
            <person name="Zhao Z."/>
            <person name="Chiniquy J."/>
            <person name="Barry K."/>
            <person name="Brewer H.M."/>
            <person name="Purvine S.O."/>
            <person name="Wright A.T."/>
            <person name="Boxma B."/>
            <person name="Van Alen T."/>
            <person name="Hackstein J.H."/>
            <person name="Baker S.E."/>
            <person name="Grigoriev I.V."/>
            <person name="O'Malley M.A."/>
        </authorList>
    </citation>
    <scope>NUCLEOTIDE SEQUENCE [LARGE SCALE GENOMIC DNA]</scope>
    <source>
        <strain evidence="7 8">G1</strain>
    </source>
</reference>
<dbReference type="InterPro" id="IPR043129">
    <property type="entry name" value="ATPase_NBD"/>
</dbReference>
<dbReference type="Gene3D" id="3.30.30.30">
    <property type="match status" value="1"/>
</dbReference>
<gene>
    <name evidence="7" type="ORF">LY90DRAFT_507156</name>
</gene>
<dbReference type="AlphaFoldDB" id="A0A1Y2D820"/>
<evidence type="ECO:0000256" key="1">
    <source>
        <dbReference type="ARBA" id="ARBA00007381"/>
    </source>
</evidence>
<dbReference type="SUPFAM" id="SSF100920">
    <property type="entry name" value="Heat shock protein 70kD (HSP70), peptide-binding domain"/>
    <property type="match status" value="1"/>
</dbReference>
<dbReference type="InterPro" id="IPR018181">
    <property type="entry name" value="Heat_shock_70_CS"/>
</dbReference>
<dbReference type="GO" id="GO:0005524">
    <property type="term" value="F:ATP binding"/>
    <property type="evidence" value="ECO:0007669"/>
    <property type="project" value="UniProtKB-KW"/>
</dbReference>
<dbReference type="InterPro" id="IPR013126">
    <property type="entry name" value="Hsp_70_fam"/>
</dbReference>
<evidence type="ECO:0000256" key="2">
    <source>
        <dbReference type="ARBA" id="ARBA00022741"/>
    </source>
</evidence>
<dbReference type="PROSITE" id="PS01036">
    <property type="entry name" value="HSP70_3"/>
    <property type="match status" value="1"/>
</dbReference>
<dbReference type="GO" id="GO:0140662">
    <property type="term" value="F:ATP-dependent protein folding chaperone"/>
    <property type="evidence" value="ECO:0007669"/>
    <property type="project" value="InterPro"/>
</dbReference>
<evidence type="ECO:0000256" key="3">
    <source>
        <dbReference type="ARBA" id="ARBA00022840"/>
    </source>
</evidence>
<dbReference type="Gene3D" id="2.60.34.10">
    <property type="entry name" value="Substrate Binding Domain Of DNAk, Chain A, domain 1"/>
    <property type="match status" value="1"/>
</dbReference>
<dbReference type="Gene3D" id="3.90.640.10">
    <property type="entry name" value="Actin, Chain A, domain 4"/>
    <property type="match status" value="1"/>
</dbReference>
<dbReference type="SUPFAM" id="SSF100934">
    <property type="entry name" value="Heat shock protein 70kD (HSP70), C-terminal subdomain"/>
    <property type="match status" value="1"/>
</dbReference>
<dbReference type="Gene3D" id="3.30.420.40">
    <property type="match status" value="2"/>
</dbReference>
<dbReference type="FunFam" id="2.60.34.10:FF:000012">
    <property type="entry name" value="Heat shock 70 kDa protein"/>
    <property type="match status" value="1"/>
</dbReference>
<dbReference type="Proteomes" id="UP000193920">
    <property type="component" value="Unassembled WGS sequence"/>
</dbReference>
<dbReference type="CDD" id="cd24028">
    <property type="entry name" value="ASKHA_NBD_HSP70_HSPA1-like"/>
    <property type="match status" value="1"/>
</dbReference>
<dbReference type="STRING" id="1754190.A0A1Y2D820"/>
<dbReference type="Gene3D" id="1.20.1270.10">
    <property type="match status" value="1"/>
</dbReference>